<dbReference type="PRINTS" id="PR00412">
    <property type="entry name" value="EPOXHYDRLASE"/>
</dbReference>
<dbReference type="Pfam" id="PF00561">
    <property type="entry name" value="Abhydrolase_1"/>
    <property type="match status" value="1"/>
</dbReference>
<dbReference type="SUPFAM" id="SSF53474">
    <property type="entry name" value="alpha/beta-Hydrolases"/>
    <property type="match status" value="1"/>
</dbReference>
<dbReference type="RefSeq" id="WP_379753224.1">
    <property type="nucleotide sequence ID" value="NZ_JBHRSQ010000004.1"/>
</dbReference>
<dbReference type="PANTHER" id="PTHR43798">
    <property type="entry name" value="MONOACYLGLYCEROL LIPASE"/>
    <property type="match status" value="1"/>
</dbReference>
<protein>
    <submittedName>
        <fullName evidence="2">Haloalkane dehalogenase</fullName>
        <ecNumber evidence="2">3.8.1.5</ecNumber>
    </submittedName>
</protein>
<dbReference type="InterPro" id="IPR000639">
    <property type="entry name" value="Epox_hydrolase-like"/>
</dbReference>
<dbReference type="InterPro" id="IPR050266">
    <property type="entry name" value="AB_hydrolase_sf"/>
</dbReference>
<accession>A0ABV7B0I8</accession>
<gene>
    <name evidence="2" type="ORF">ACFODV_00875</name>
</gene>
<evidence type="ECO:0000313" key="3">
    <source>
        <dbReference type="Proteomes" id="UP001595386"/>
    </source>
</evidence>
<dbReference type="EMBL" id="JBHRSQ010000004">
    <property type="protein sequence ID" value="MFC2990584.1"/>
    <property type="molecule type" value="Genomic_DNA"/>
</dbReference>
<feature type="domain" description="AB hydrolase-1" evidence="1">
    <location>
        <begin position="33"/>
        <end position="280"/>
    </location>
</feature>
<dbReference type="EC" id="3.8.1.5" evidence="2"/>
<keyword evidence="3" id="KW-1185">Reference proteome</keyword>
<comment type="caution">
    <text evidence="2">The sequence shown here is derived from an EMBL/GenBank/DDBJ whole genome shotgun (WGS) entry which is preliminary data.</text>
</comment>
<dbReference type="Gene3D" id="3.40.50.1820">
    <property type="entry name" value="alpha/beta hydrolase"/>
    <property type="match status" value="1"/>
</dbReference>
<dbReference type="NCBIfam" id="NF002938">
    <property type="entry name" value="PRK03592.1"/>
    <property type="match status" value="1"/>
</dbReference>
<proteinExistence type="predicted"/>
<dbReference type="Proteomes" id="UP001595386">
    <property type="component" value="Unassembled WGS sequence"/>
</dbReference>
<dbReference type="PRINTS" id="PR00111">
    <property type="entry name" value="ABHYDROLASE"/>
</dbReference>
<evidence type="ECO:0000259" key="1">
    <source>
        <dbReference type="Pfam" id="PF00561"/>
    </source>
</evidence>
<dbReference type="InterPro" id="IPR029058">
    <property type="entry name" value="AB_hydrolase_fold"/>
</dbReference>
<name>A0ABV7B0I8_9GAMM</name>
<keyword evidence="2" id="KW-0378">Hydrolase</keyword>
<dbReference type="GO" id="GO:0018786">
    <property type="term" value="F:haloalkane dehalogenase activity"/>
    <property type="evidence" value="ECO:0007669"/>
    <property type="project" value="UniProtKB-EC"/>
</dbReference>
<dbReference type="InterPro" id="IPR000073">
    <property type="entry name" value="AB_hydrolase_1"/>
</dbReference>
<sequence>MSATKPKDFPYTSHYANVLGSRMHYVEHGDGDPVLFLHGQPTWSYLWRKVLPELEGKGRLIAVDLIGYGLSDRPDIHYEIKDHIRYLDAFIKRLDLKHLTIVGHDWGSFLGFHYARRHPEHIKGLAFMESMLFPIPGYEAFDTETRQFFETLRASQQNAERMMVDENLFIESILPAMTLRTLEKNELDAYRAPWTDPVARRILCKFPQNLCIGGEPAEIYDIQMAYMDWLQKSALPKLLIHADPGLLVSPDVAAGYRDRLPNTEVVNVGPGLHYLQEDRPREIGAAIAQWMERHDL</sequence>
<organism evidence="2 3">
    <name type="scientific">Halomonas tibetensis</name>
    <dbReference type="NCBI Taxonomy" id="2259590"/>
    <lineage>
        <taxon>Bacteria</taxon>
        <taxon>Pseudomonadati</taxon>
        <taxon>Pseudomonadota</taxon>
        <taxon>Gammaproteobacteria</taxon>
        <taxon>Oceanospirillales</taxon>
        <taxon>Halomonadaceae</taxon>
        <taxon>Halomonas</taxon>
    </lineage>
</organism>
<reference evidence="3" key="1">
    <citation type="journal article" date="2019" name="Int. J. Syst. Evol. Microbiol.">
        <title>The Global Catalogue of Microorganisms (GCM) 10K type strain sequencing project: providing services to taxonomists for standard genome sequencing and annotation.</title>
        <authorList>
            <consortium name="The Broad Institute Genomics Platform"/>
            <consortium name="The Broad Institute Genome Sequencing Center for Infectious Disease"/>
            <person name="Wu L."/>
            <person name="Ma J."/>
        </authorList>
    </citation>
    <scope>NUCLEOTIDE SEQUENCE [LARGE SCALE GENOMIC DNA]</scope>
    <source>
        <strain evidence="3">KCTC 52660</strain>
    </source>
</reference>
<dbReference type="PANTHER" id="PTHR43798:SF33">
    <property type="entry name" value="HYDROLASE, PUTATIVE (AFU_ORTHOLOGUE AFUA_2G14860)-RELATED"/>
    <property type="match status" value="1"/>
</dbReference>
<evidence type="ECO:0000313" key="2">
    <source>
        <dbReference type="EMBL" id="MFC2990584.1"/>
    </source>
</evidence>